<sequence length="319" mass="36625">MRFSKTAEKPSDLLARIVDRGATFQDQSKAFAALSRIGYYRLSGYMLPFQTGHQPDPHRFKPGTTFESVLALYEFDCKLRGLLMLAIEPIEVAFRSAMCNKLALLHGPHWHTDSSLFDAKEWSDLLLRIAGALDFDIDSNARKSRAKVDTHLFIDHYYRKYTSPPMPPCWMFMEVASFGLVAKMFKNLKNQSDRKAIALEFNFLDRKPIDEAILGSWIHGLSVLRNRCAHHSQLVYRNHPFTPATTKNSSVGHLLQAQNRKVREFLVTTAILNRASNQKSSWVRQLHFLFDATSGVDIERAIGFQGAWRDDPLWKMAWF</sequence>
<evidence type="ECO:0000313" key="2">
    <source>
        <dbReference type="Proteomes" id="UP000295182"/>
    </source>
</evidence>
<name>A0A4R2MSU1_9BURK</name>
<reference evidence="1 2" key="1">
    <citation type="submission" date="2019-03" db="EMBL/GenBank/DDBJ databases">
        <title>Genomic Encyclopedia of Type Strains, Phase IV (KMG-IV): sequencing the most valuable type-strain genomes for metagenomic binning, comparative biology and taxonomic classification.</title>
        <authorList>
            <person name="Goeker M."/>
        </authorList>
    </citation>
    <scope>NUCLEOTIDE SEQUENCE [LARGE SCALE GENOMIC DNA]</scope>
    <source>
        <strain evidence="1 2">DSM 1837</strain>
    </source>
</reference>
<keyword evidence="2" id="KW-1185">Reference proteome</keyword>
<accession>A0A4R2MSU1</accession>
<comment type="caution">
    <text evidence="1">The sequence shown here is derived from an EMBL/GenBank/DDBJ whole genome shotgun (WGS) entry which is preliminary data.</text>
</comment>
<gene>
    <name evidence="1" type="ORF">EV674_14613</name>
</gene>
<protein>
    <submittedName>
        <fullName evidence="1">Abortive infection bacteriophage resistance protein</fullName>
    </submittedName>
</protein>
<proteinExistence type="predicted"/>
<organism evidence="1 2">
    <name type="scientific">Simplicispira metamorpha</name>
    <dbReference type="NCBI Taxonomy" id="80881"/>
    <lineage>
        <taxon>Bacteria</taxon>
        <taxon>Pseudomonadati</taxon>
        <taxon>Pseudomonadota</taxon>
        <taxon>Betaproteobacteria</taxon>
        <taxon>Burkholderiales</taxon>
        <taxon>Comamonadaceae</taxon>
        <taxon>Simplicispira</taxon>
    </lineage>
</organism>
<dbReference type="AlphaFoldDB" id="A0A4R2MSU1"/>
<dbReference type="Pfam" id="PF07751">
    <property type="entry name" value="Abi_2"/>
    <property type="match status" value="1"/>
</dbReference>
<evidence type="ECO:0000313" key="1">
    <source>
        <dbReference type="EMBL" id="TCP11277.1"/>
    </source>
</evidence>
<dbReference type="Proteomes" id="UP000295182">
    <property type="component" value="Unassembled WGS sequence"/>
</dbReference>
<dbReference type="InterPro" id="IPR011664">
    <property type="entry name" value="Abi_system_AbiD/AbiF-like"/>
</dbReference>
<dbReference type="EMBL" id="SLXH01000046">
    <property type="protein sequence ID" value="TCP11277.1"/>
    <property type="molecule type" value="Genomic_DNA"/>
</dbReference>